<keyword evidence="3" id="KW-1185">Reference proteome</keyword>
<organism evidence="2 3">
    <name type="scientific">Erythrobacter neustonensis</name>
    <dbReference type="NCBI Taxonomy" id="1112"/>
    <lineage>
        <taxon>Bacteria</taxon>
        <taxon>Pseudomonadati</taxon>
        <taxon>Pseudomonadota</taxon>
        <taxon>Alphaproteobacteria</taxon>
        <taxon>Sphingomonadales</taxon>
        <taxon>Erythrobacteraceae</taxon>
        <taxon>Erythrobacter/Porphyrobacter group</taxon>
        <taxon>Erythrobacter</taxon>
    </lineage>
</organism>
<protein>
    <submittedName>
        <fullName evidence="2">Uncharacterized protein</fullName>
    </submittedName>
</protein>
<evidence type="ECO:0000256" key="1">
    <source>
        <dbReference type="SAM" id="MobiDB-lite"/>
    </source>
</evidence>
<dbReference type="RefSeq" id="WP_068352156.1">
    <property type="nucleotide sequence ID" value="NZ_CP016033.1"/>
</dbReference>
<accession>A0A192D4X4</accession>
<dbReference type="OrthoDB" id="7411267at2"/>
<dbReference type="KEGG" id="pns:A9D12_12030"/>
<proteinExistence type="predicted"/>
<evidence type="ECO:0000313" key="3">
    <source>
        <dbReference type="Proteomes" id="UP000078263"/>
    </source>
</evidence>
<dbReference type="STRING" id="1112.A9D12_12030"/>
<sequence length="153" mass="15658">MKFIKLESRGGNYLVVASNVAWLRTAENGQTTVGIVGGQPLLVVGSVEEVADKILQGLADSGGEAPIPAPVTPATSEPTGQAQAAEVGAPEPQPEPEPATDAKPAAPADRASAPARPRAVAVRSAAMWERPAKTAPAALKLKSGSQRMMGMLE</sequence>
<dbReference type="AlphaFoldDB" id="A0A192D4X4"/>
<gene>
    <name evidence="2" type="ORF">A9D12_12030</name>
</gene>
<reference evidence="2 3" key="1">
    <citation type="submission" date="2016-05" db="EMBL/GenBank/DDBJ databases">
        <title>Compelete Genome Sequence of Bacteriochlorophyll-Synthesizing Bacterium Porphyrobacter neustonensis DSM 9434.</title>
        <authorList>
            <person name="Shi X.-L."/>
            <person name="Wu Y.-H."/>
            <person name="Cheng H."/>
            <person name="Xu L."/>
            <person name="Zhang X.-Q."/>
            <person name="Wang C.-S."/>
            <person name="Xu X.-W."/>
        </authorList>
    </citation>
    <scope>NUCLEOTIDE SEQUENCE [LARGE SCALE GENOMIC DNA]</scope>
    <source>
        <strain evidence="2 3">DSM 9434</strain>
    </source>
</reference>
<dbReference type="Proteomes" id="UP000078263">
    <property type="component" value="Chromosome"/>
</dbReference>
<dbReference type="EMBL" id="CP016033">
    <property type="protein sequence ID" value="ANK13543.1"/>
    <property type="molecule type" value="Genomic_DNA"/>
</dbReference>
<feature type="compositionally biased region" description="Low complexity" evidence="1">
    <location>
        <begin position="80"/>
        <end position="90"/>
    </location>
</feature>
<evidence type="ECO:0000313" key="2">
    <source>
        <dbReference type="EMBL" id="ANK13543.1"/>
    </source>
</evidence>
<name>A0A192D4X4_9SPHN</name>
<feature type="region of interest" description="Disordered" evidence="1">
    <location>
        <begin position="59"/>
        <end position="127"/>
    </location>
</feature>
<feature type="compositionally biased region" description="Low complexity" evidence="1">
    <location>
        <begin position="99"/>
        <end position="126"/>
    </location>
</feature>